<dbReference type="InterPro" id="IPR002904">
    <property type="entry name" value="Lys-tRNA-ligase"/>
</dbReference>
<keyword evidence="6 10" id="KW-0067">ATP-binding</keyword>
<dbReference type="InterPro" id="IPR020751">
    <property type="entry name" value="aa-tRNA-synth_I_codon-bd_sub2"/>
</dbReference>
<evidence type="ECO:0000256" key="9">
    <source>
        <dbReference type="ARBA" id="ARBA00048573"/>
    </source>
</evidence>
<keyword evidence="8 10" id="KW-0030">Aminoacyl-tRNA synthetase</keyword>
<sequence>MFWADRIAKEIVDRFGTGKSILIRDEKTLSGQVHIGSLRGVVIHGALSEALGNTGAANVYKYEFNDFDPMDGIPSYLDQEKYQQYLGMPLKNIPSPEPGYDNFAEYYGAEFQQVIEKAGYYPEFYRSSELYLTGKMDGVIRTALERAGDIRRIYKEVSGGERKEDWLPISVICPTCGKLSTTFATDFDGETVQITCRDLDWVKGCGFAGRVSPFSGRAKLPWKVEWPAKWVVMEVMVEGAGKDHSTKGGARDVANHIAKEVFGYEPPFDVPYEFFLVGGQKMSSSKGRGSSAKAISDLVPAKILRLALIGKEITQAFNFDPAGDTIPVLYDLYDKLAQGYRATKDDDYARLFEFIHPTNQLLADDVFLPRFSQIAFLTQMPHLNIEQEAERLKGAPLTENDMLELGERAEYAQYWIQQCAPEKFVFTLQQTMPDAAKDLNENQKKGLTALTEFIEAADGMPSGEDIQQKLHSIKEEMGIQPAELFSALYLAFLGKTYGPKVGWFLSVLDKNFVLERLKEVSQ</sequence>
<dbReference type="HAMAP" id="MF_00177">
    <property type="entry name" value="Lys_tRNA_synth_class1"/>
    <property type="match status" value="1"/>
</dbReference>
<evidence type="ECO:0000313" key="13">
    <source>
        <dbReference type="Proteomes" id="UP000176568"/>
    </source>
</evidence>
<dbReference type="PANTHER" id="PTHR37940:SF1">
    <property type="entry name" value="LYSINE--TRNA LIGASE"/>
    <property type="match status" value="1"/>
</dbReference>
<protein>
    <recommendedName>
        <fullName evidence="10">Lysine--tRNA ligase</fullName>
        <ecNumber evidence="10">6.1.1.6</ecNumber>
    </recommendedName>
    <alternativeName>
        <fullName evidence="10">Lysyl-tRNA synthetase</fullName>
        <shortName evidence="10">LysRS</shortName>
    </alternativeName>
</protein>
<dbReference type="GO" id="GO:0005737">
    <property type="term" value="C:cytoplasm"/>
    <property type="evidence" value="ECO:0007669"/>
    <property type="project" value="UniProtKB-SubCell"/>
</dbReference>
<evidence type="ECO:0000256" key="3">
    <source>
        <dbReference type="ARBA" id="ARBA00022490"/>
    </source>
</evidence>
<keyword evidence="4 10" id="KW-0436">Ligase</keyword>
<evidence type="ECO:0000256" key="4">
    <source>
        <dbReference type="ARBA" id="ARBA00022598"/>
    </source>
</evidence>
<dbReference type="PANTHER" id="PTHR37940">
    <property type="entry name" value="LYSINE--TRNA LIGASE"/>
    <property type="match status" value="1"/>
</dbReference>
<evidence type="ECO:0000256" key="8">
    <source>
        <dbReference type="ARBA" id="ARBA00023146"/>
    </source>
</evidence>
<keyword evidence="5 10" id="KW-0547">Nucleotide-binding</keyword>
<dbReference type="Gene3D" id="1.10.10.770">
    <property type="match status" value="1"/>
</dbReference>
<dbReference type="SUPFAM" id="SSF48163">
    <property type="entry name" value="An anticodon-binding domain of class I aminoacyl-tRNA synthetases"/>
    <property type="match status" value="1"/>
</dbReference>
<name>A0A1F4Y3L1_9BACT</name>
<dbReference type="GO" id="GO:0006430">
    <property type="term" value="P:lysyl-tRNA aminoacylation"/>
    <property type="evidence" value="ECO:0007669"/>
    <property type="project" value="UniProtKB-UniRule"/>
</dbReference>
<dbReference type="Pfam" id="PF01921">
    <property type="entry name" value="tRNA-synt_1f"/>
    <property type="match status" value="1"/>
</dbReference>
<feature type="domain" description="Aminoacyl-tRNA synthetase class I anticodon-binding" evidence="11">
    <location>
        <begin position="395"/>
        <end position="519"/>
    </location>
</feature>
<comment type="caution">
    <text evidence="10">Lacks conserved residue(s) required for the propagation of feature annotation.</text>
</comment>
<keyword evidence="3 10" id="KW-0963">Cytoplasm</keyword>
<evidence type="ECO:0000256" key="7">
    <source>
        <dbReference type="ARBA" id="ARBA00022917"/>
    </source>
</evidence>
<evidence type="ECO:0000256" key="10">
    <source>
        <dbReference type="HAMAP-Rule" id="MF_00177"/>
    </source>
</evidence>
<feature type="short sequence motif" description="'KMSKS' region" evidence="10">
    <location>
        <begin position="281"/>
        <end position="285"/>
    </location>
</feature>
<evidence type="ECO:0000256" key="1">
    <source>
        <dbReference type="ARBA" id="ARBA00004496"/>
    </source>
</evidence>
<dbReference type="Gene3D" id="1.10.10.350">
    <property type="match status" value="1"/>
</dbReference>
<dbReference type="Proteomes" id="UP000176568">
    <property type="component" value="Unassembled WGS sequence"/>
</dbReference>
<dbReference type="InterPro" id="IPR014729">
    <property type="entry name" value="Rossmann-like_a/b/a_fold"/>
</dbReference>
<dbReference type="AlphaFoldDB" id="A0A1F4Y3L1"/>
<comment type="subcellular location">
    <subcellularLocation>
        <location evidence="1 10">Cytoplasm</location>
    </subcellularLocation>
</comment>
<dbReference type="InterPro" id="IPR045462">
    <property type="entry name" value="aa-tRNA-synth_I_cd-bd"/>
</dbReference>
<dbReference type="STRING" id="1797247.A2419_02725"/>
<evidence type="ECO:0000259" key="11">
    <source>
        <dbReference type="Pfam" id="PF19269"/>
    </source>
</evidence>
<comment type="caution">
    <text evidence="12">The sequence shown here is derived from an EMBL/GenBank/DDBJ whole genome shotgun (WGS) entry which is preliminary data.</text>
</comment>
<reference evidence="12 13" key="1">
    <citation type="journal article" date="2016" name="Nat. Commun.">
        <title>Thousands of microbial genomes shed light on interconnected biogeochemical processes in an aquifer system.</title>
        <authorList>
            <person name="Anantharaman K."/>
            <person name="Brown C.T."/>
            <person name="Hug L.A."/>
            <person name="Sharon I."/>
            <person name="Castelle C.J."/>
            <person name="Probst A.J."/>
            <person name="Thomas B.C."/>
            <person name="Singh A."/>
            <person name="Wilkins M.J."/>
            <person name="Karaoz U."/>
            <person name="Brodie E.L."/>
            <person name="Williams K.H."/>
            <person name="Hubbard S.S."/>
            <person name="Banfield J.F."/>
        </authorList>
    </citation>
    <scope>NUCLEOTIDE SEQUENCE [LARGE SCALE GENOMIC DNA]</scope>
</reference>
<dbReference type="EMBL" id="MEXB01000007">
    <property type="protein sequence ID" value="OGC88557.1"/>
    <property type="molecule type" value="Genomic_DNA"/>
</dbReference>
<evidence type="ECO:0000313" key="12">
    <source>
        <dbReference type="EMBL" id="OGC88557.1"/>
    </source>
</evidence>
<dbReference type="InterPro" id="IPR008925">
    <property type="entry name" value="aa_tRNA-synth_I_cd-bd_sf"/>
</dbReference>
<dbReference type="NCBIfam" id="TIGR00467">
    <property type="entry name" value="lysS_arch"/>
    <property type="match status" value="1"/>
</dbReference>
<dbReference type="GO" id="GO:0005524">
    <property type="term" value="F:ATP binding"/>
    <property type="evidence" value="ECO:0007669"/>
    <property type="project" value="UniProtKB-UniRule"/>
</dbReference>
<dbReference type="SUPFAM" id="SSF52374">
    <property type="entry name" value="Nucleotidylyl transferase"/>
    <property type="match status" value="1"/>
</dbReference>
<evidence type="ECO:0000256" key="5">
    <source>
        <dbReference type="ARBA" id="ARBA00022741"/>
    </source>
</evidence>
<dbReference type="EC" id="6.1.1.6" evidence="10"/>
<accession>A0A1F4Y3L1</accession>
<proteinExistence type="inferred from homology"/>
<evidence type="ECO:0000256" key="6">
    <source>
        <dbReference type="ARBA" id="ARBA00022840"/>
    </source>
</evidence>
<dbReference type="Gene3D" id="3.40.50.620">
    <property type="entry name" value="HUPs"/>
    <property type="match status" value="2"/>
</dbReference>
<gene>
    <name evidence="10" type="primary">lysS</name>
    <name evidence="12" type="ORF">A2419_02725</name>
</gene>
<comment type="catalytic activity">
    <reaction evidence="9 10">
        <text>tRNA(Lys) + L-lysine + ATP = L-lysyl-tRNA(Lys) + AMP + diphosphate</text>
        <dbReference type="Rhea" id="RHEA:20792"/>
        <dbReference type="Rhea" id="RHEA-COMP:9696"/>
        <dbReference type="Rhea" id="RHEA-COMP:9697"/>
        <dbReference type="ChEBI" id="CHEBI:30616"/>
        <dbReference type="ChEBI" id="CHEBI:32551"/>
        <dbReference type="ChEBI" id="CHEBI:33019"/>
        <dbReference type="ChEBI" id="CHEBI:78442"/>
        <dbReference type="ChEBI" id="CHEBI:78529"/>
        <dbReference type="ChEBI" id="CHEBI:456215"/>
        <dbReference type="EC" id="6.1.1.6"/>
    </reaction>
</comment>
<keyword evidence="7 10" id="KW-0648">Protein biosynthesis</keyword>
<dbReference type="Pfam" id="PF19269">
    <property type="entry name" value="Anticodon_2"/>
    <property type="match status" value="1"/>
</dbReference>
<dbReference type="GO" id="GO:0004824">
    <property type="term" value="F:lysine-tRNA ligase activity"/>
    <property type="evidence" value="ECO:0007669"/>
    <property type="project" value="UniProtKB-UniRule"/>
</dbReference>
<evidence type="ECO:0000256" key="2">
    <source>
        <dbReference type="ARBA" id="ARBA00005594"/>
    </source>
</evidence>
<organism evidence="12 13">
    <name type="scientific">Candidatus Adlerbacteria bacterium RIFOXYC1_FULL_48_26</name>
    <dbReference type="NCBI Taxonomy" id="1797247"/>
    <lineage>
        <taxon>Bacteria</taxon>
        <taxon>Candidatus Adleribacteriota</taxon>
    </lineage>
</organism>
<dbReference type="GO" id="GO:0000049">
    <property type="term" value="F:tRNA binding"/>
    <property type="evidence" value="ECO:0007669"/>
    <property type="project" value="InterPro"/>
</dbReference>
<comment type="similarity">
    <text evidence="2 10">Belongs to the class-I aminoacyl-tRNA synthetase family.</text>
</comment>